<dbReference type="InParanoid" id="A0A1Y2MFA0"/>
<dbReference type="Proteomes" id="UP000193240">
    <property type="component" value="Unassembled WGS sequence"/>
</dbReference>
<dbReference type="GO" id="GO:0005576">
    <property type="term" value="C:extracellular region"/>
    <property type="evidence" value="ECO:0007669"/>
    <property type="project" value="UniProtKB-SubCell"/>
</dbReference>
<evidence type="ECO:0000256" key="12">
    <source>
        <dbReference type="ARBA" id="ARBA00023288"/>
    </source>
</evidence>
<evidence type="ECO:0000259" key="18">
    <source>
        <dbReference type="PROSITE" id="PS52012"/>
    </source>
</evidence>
<name>A0A1Y2MFA0_EPING</name>
<feature type="signal peptide" evidence="17">
    <location>
        <begin position="1"/>
        <end position="21"/>
    </location>
</feature>
<dbReference type="PANTHER" id="PTHR33048">
    <property type="entry name" value="PTH11-LIKE INTEGRAL MEMBRANE PROTEIN (AFU_ORTHOLOGUE AFUA_5G11245)"/>
    <property type="match status" value="1"/>
</dbReference>
<evidence type="ECO:0000256" key="7">
    <source>
        <dbReference type="ARBA" id="ARBA00022692"/>
    </source>
</evidence>
<evidence type="ECO:0000313" key="20">
    <source>
        <dbReference type="Proteomes" id="UP000193240"/>
    </source>
</evidence>
<dbReference type="Pfam" id="PF20684">
    <property type="entry name" value="Fung_rhodopsin"/>
    <property type="match status" value="1"/>
</dbReference>
<keyword evidence="8 17" id="KW-0732">Signal</keyword>
<keyword evidence="5" id="KW-0964">Secreted</keyword>
<keyword evidence="14" id="KW-0349">Heme</keyword>
<comment type="subcellular location">
    <subcellularLocation>
        <location evidence="2">Membrane</location>
        <topology evidence="2">Lipid-anchor</topology>
        <topology evidence="2">GPI-anchor</topology>
    </subcellularLocation>
    <subcellularLocation>
        <location evidence="1">Membrane</location>
        <topology evidence="1">Multi-pass membrane protein</topology>
    </subcellularLocation>
    <subcellularLocation>
        <location evidence="3">Secreted</location>
    </subcellularLocation>
</comment>
<feature type="transmembrane region" description="Helical" evidence="16">
    <location>
        <begin position="261"/>
        <end position="279"/>
    </location>
</feature>
<feature type="disulfide bond" evidence="14">
    <location>
        <begin position="29"/>
        <end position="69"/>
    </location>
</feature>
<comment type="similarity">
    <text evidence="13">Belongs to the SAT4 family.</text>
</comment>
<feature type="transmembrane region" description="Helical" evidence="16">
    <location>
        <begin position="128"/>
        <end position="152"/>
    </location>
</feature>
<accession>A0A1Y2MFA0</accession>
<dbReference type="InterPro" id="IPR052337">
    <property type="entry name" value="SAT4-like"/>
</dbReference>
<feature type="transmembrane region" description="Helical" evidence="16">
    <location>
        <begin position="291"/>
        <end position="311"/>
    </location>
</feature>
<feature type="binding site" description="axial binding residue" evidence="14">
    <location>
        <position position="47"/>
    </location>
    <ligand>
        <name>heme</name>
        <dbReference type="ChEBI" id="CHEBI:30413"/>
    </ligand>
    <ligandPart>
        <name>Fe</name>
        <dbReference type="ChEBI" id="CHEBI:18248"/>
    </ligandPart>
</feature>
<evidence type="ECO:0000256" key="14">
    <source>
        <dbReference type="PROSITE-ProRule" id="PRU01356"/>
    </source>
</evidence>
<dbReference type="OMA" id="YIMAWLY"/>
<dbReference type="EMBL" id="KZ107838">
    <property type="protein sequence ID" value="OSS54652.1"/>
    <property type="molecule type" value="Genomic_DNA"/>
</dbReference>
<proteinExistence type="inferred from homology"/>
<evidence type="ECO:0000256" key="16">
    <source>
        <dbReference type="SAM" id="Phobius"/>
    </source>
</evidence>
<keyword evidence="9 16" id="KW-1133">Transmembrane helix</keyword>
<feature type="transmembrane region" description="Helical" evidence="16">
    <location>
        <begin position="172"/>
        <end position="197"/>
    </location>
</feature>
<organism evidence="19 20">
    <name type="scientific">Epicoccum nigrum</name>
    <name type="common">Soil fungus</name>
    <name type="synonym">Epicoccum purpurascens</name>
    <dbReference type="NCBI Taxonomy" id="105696"/>
    <lineage>
        <taxon>Eukaryota</taxon>
        <taxon>Fungi</taxon>
        <taxon>Dikarya</taxon>
        <taxon>Ascomycota</taxon>
        <taxon>Pezizomycotina</taxon>
        <taxon>Dothideomycetes</taxon>
        <taxon>Pleosporomycetidae</taxon>
        <taxon>Pleosporales</taxon>
        <taxon>Pleosporineae</taxon>
        <taxon>Didymellaceae</taxon>
        <taxon>Epicoccum</taxon>
    </lineage>
</organism>
<keyword evidence="14" id="KW-0408">Iron</keyword>
<evidence type="ECO:0000256" key="8">
    <source>
        <dbReference type="ARBA" id="ARBA00022729"/>
    </source>
</evidence>
<sequence>MRVHFQTVLLFLLGLCASTMAQEQEMPTCALRCLVSAFGTKTCAPTDQACICTNPVFQGNVTDCVSTTCTIPESLVTRNVSLTTCGAPVRNHGGEYVVISNVMLTLASAFVILRFGFKALFSRMDFSYDDWCVLATLLSAIPSAIVTVYGTVEHGLGRDIWTLPPDEITEMLKWFYVMASLYFLQVTLLKLSLIFFYVRVFPSKEVQRILWGTVIFVVLWGFAFIITSIFQCQPINYFWLKWDGLHTGKCLNTNAIASSNAGISIALDFWILGIPLWQLSGLKLHWKKKVAVAFMFCLGTFVTVVSILRLQSLVNFAKSTNASWEFYNVSVWSSVEICVGIMCACLPTLRLLLVKLFPILGGSSAHSKNKYYNYGSGNELKNVSHQGQSRRSHHNAATISSPRSGVFEGDGITVKTSYTVQRSVGDTDEASLVSHEDKKYRT</sequence>
<protein>
    <recommendedName>
        <fullName evidence="18">CFEM domain-containing protein</fullName>
    </recommendedName>
</protein>
<comment type="similarity">
    <text evidence="4">Belongs to the RBT5 family.</text>
</comment>
<keyword evidence="6" id="KW-0336">GPI-anchor</keyword>
<gene>
    <name evidence="19" type="ORF">B5807_00276</name>
</gene>
<dbReference type="AlphaFoldDB" id="A0A1Y2MFA0"/>
<feature type="transmembrane region" description="Helical" evidence="16">
    <location>
        <begin position="96"/>
        <end position="116"/>
    </location>
</feature>
<feature type="chain" id="PRO_5012508469" description="CFEM domain-containing protein" evidence="17">
    <location>
        <begin position="22"/>
        <end position="442"/>
    </location>
</feature>
<keyword evidence="20" id="KW-1185">Reference proteome</keyword>
<dbReference type="InterPro" id="IPR008427">
    <property type="entry name" value="Extracellular_membr_CFEM_dom"/>
</dbReference>
<keyword evidence="6" id="KW-0325">Glycoprotein</keyword>
<feature type="disulfide bond" evidence="14">
    <location>
        <begin position="33"/>
        <end position="64"/>
    </location>
</feature>
<feature type="disulfide bond" evidence="14">
    <location>
        <begin position="43"/>
        <end position="50"/>
    </location>
</feature>
<reference evidence="19 20" key="1">
    <citation type="journal article" date="2017" name="Genome Announc.">
        <title>Genome sequence of the saprophytic ascomycete Epicoccum nigrum ICMP 19927 strain isolated from New Zealand.</title>
        <authorList>
            <person name="Fokin M."/>
            <person name="Fleetwood D."/>
            <person name="Weir B.S."/>
            <person name="Villas-Boas S.G."/>
        </authorList>
    </citation>
    <scope>NUCLEOTIDE SEQUENCE [LARGE SCALE GENOMIC DNA]</scope>
    <source>
        <strain evidence="19 20">ICMP 19927</strain>
    </source>
</reference>
<dbReference type="InterPro" id="IPR049326">
    <property type="entry name" value="Rhodopsin_dom_fungi"/>
</dbReference>
<evidence type="ECO:0000313" key="19">
    <source>
        <dbReference type="EMBL" id="OSS54652.1"/>
    </source>
</evidence>
<dbReference type="GO" id="GO:0046872">
    <property type="term" value="F:metal ion binding"/>
    <property type="evidence" value="ECO:0007669"/>
    <property type="project" value="UniProtKB-UniRule"/>
</dbReference>
<evidence type="ECO:0000256" key="15">
    <source>
        <dbReference type="SAM" id="MobiDB-lite"/>
    </source>
</evidence>
<keyword evidence="14" id="KW-0479">Metal-binding</keyword>
<feature type="region of interest" description="Disordered" evidence="15">
    <location>
        <begin position="382"/>
        <end position="404"/>
    </location>
</feature>
<feature type="transmembrane region" description="Helical" evidence="16">
    <location>
        <begin position="331"/>
        <end position="353"/>
    </location>
</feature>
<evidence type="ECO:0000256" key="11">
    <source>
        <dbReference type="ARBA" id="ARBA00023157"/>
    </source>
</evidence>
<evidence type="ECO:0000256" key="9">
    <source>
        <dbReference type="ARBA" id="ARBA00022989"/>
    </source>
</evidence>
<dbReference type="SMART" id="SM00747">
    <property type="entry name" value="CFEM"/>
    <property type="match status" value="1"/>
</dbReference>
<feature type="transmembrane region" description="Helical" evidence="16">
    <location>
        <begin position="209"/>
        <end position="230"/>
    </location>
</feature>
<keyword evidence="12" id="KW-0449">Lipoprotein</keyword>
<dbReference type="Pfam" id="PF05730">
    <property type="entry name" value="CFEM"/>
    <property type="match status" value="1"/>
</dbReference>
<evidence type="ECO:0000256" key="13">
    <source>
        <dbReference type="ARBA" id="ARBA00038359"/>
    </source>
</evidence>
<evidence type="ECO:0000256" key="17">
    <source>
        <dbReference type="SAM" id="SignalP"/>
    </source>
</evidence>
<keyword evidence="7 16" id="KW-0812">Transmembrane</keyword>
<dbReference type="STRING" id="105696.A0A1Y2MFA0"/>
<dbReference type="PANTHER" id="PTHR33048:SF143">
    <property type="entry name" value="EXTRACELLULAR MEMBRANE PROTEIN CFEM DOMAIN-CONTAINING PROTEIN-RELATED"/>
    <property type="match status" value="1"/>
</dbReference>
<keyword evidence="11 14" id="KW-1015">Disulfide bond</keyword>
<keyword evidence="10 16" id="KW-0472">Membrane</keyword>
<evidence type="ECO:0000256" key="6">
    <source>
        <dbReference type="ARBA" id="ARBA00022622"/>
    </source>
</evidence>
<feature type="disulfide bond" evidence="14">
    <location>
        <begin position="52"/>
        <end position="85"/>
    </location>
</feature>
<dbReference type="PROSITE" id="PS52012">
    <property type="entry name" value="CFEM"/>
    <property type="match status" value="1"/>
</dbReference>
<dbReference type="GO" id="GO:0098552">
    <property type="term" value="C:side of membrane"/>
    <property type="evidence" value="ECO:0007669"/>
    <property type="project" value="UniProtKB-KW"/>
</dbReference>
<evidence type="ECO:0000256" key="4">
    <source>
        <dbReference type="ARBA" id="ARBA00010031"/>
    </source>
</evidence>
<evidence type="ECO:0000256" key="3">
    <source>
        <dbReference type="ARBA" id="ARBA00004613"/>
    </source>
</evidence>
<evidence type="ECO:0000256" key="10">
    <source>
        <dbReference type="ARBA" id="ARBA00023136"/>
    </source>
</evidence>
<evidence type="ECO:0000256" key="2">
    <source>
        <dbReference type="ARBA" id="ARBA00004589"/>
    </source>
</evidence>
<feature type="domain" description="CFEM" evidence="18">
    <location>
        <begin position="1"/>
        <end position="110"/>
    </location>
</feature>
<evidence type="ECO:0000256" key="5">
    <source>
        <dbReference type="ARBA" id="ARBA00022525"/>
    </source>
</evidence>
<evidence type="ECO:0000256" key="1">
    <source>
        <dbReference type="ARBA" id="ARBA00004141"/>
    </source>
</evidence>